<dbReference type="PANTHER" id="PTHR14119:SF3">
    <property type="entry name" value="ISOCHORISMATASE DOMAIN-CONTAINING PROTEIN 2"/>
    <property type="match status" value="1"/>
</dbReference>
<accession>Q0AXN0</accession>
<dbReference type="eggNOG" id="COG1335">
    <property type="taxonomic scope" value="Bacteria"/>
</dbReference>
<keyword evidence="3" id="KW-1185">Reference proteome</keyword>
<name>Q0AXN0_SYNWW</name>
<reference evidence="3" key="1">
    <citation type="journal article" date="2010" name="Environ. Microbiol.">
        <title>The genome of Syntrophomonas wolfei: new insights into syntrophic metabolism and biohydrogen production.</title>
        <authorList>
            <person name="Sieber J.R."/>
            <person name="Sims D.R."/>
            <person name="Han C."/>
            <person name="Kim E."/>
            <person name="Lykidis A."/>
            <person name="Lapidus A.L."/>
            <person name="McDonnald E."/>
            <person name="Rohlin L."/>
            <person name="Culley D.E."/>
            <person name="Gunsalus R."/>
            <person name="McInerney M.J."/>
        </authorList>
    </citation>
    <scope>NUCLEOTIDE SEQUENCE [LARGE SCALE GENOMIC DNA]</scope>
    <source>
        <strain evidence="3">DSM 2245B / Goettingen</strain>
    </source>
</reference>
<dbReference type="STRING" id="335541.Swol_1215"/>
<evidence type="ECO:0000313" key="2">
    <source>
        <dbReference type="EMBL" id="ABI68524.1"/>
    </source>
</evidence>
<dbReference type="HOGENOM" id="CLU_066901_0_1_9"/>
<proteinExistence type="predicted"/>
<dbReference type="OrthoDB" id="9789777at2"/>
<dbReference type="EMBL" id="CP000448">
    <property type="protein sequence ID" value="ABI68524.1"/>
    <property type="molecule type" value="Genomic_DNA"/>
</dbReference>
<dbReference type="InterPro" id="IPR036380">
    <property type="entry name" value="Isochorismatase-like_sf"/>
</dbReference>
<dbReference type="Proteomes" id="UP000001968">
    <property type="component" value="Chromosome"/>
</dbReference>
<protein>
    <submittedName>
        <fullName evidence="2">Isochorismatase family protein</fullName>
    </submittedName>
</protein>
<dbReference type="PANTHER" id="PTHR14119">
    <property type="entry name" value="HYDROLASE"/>
    <property type="match status" value="1"/>
</dbReference>
<feature type="domain" description="Isochorismatase-like" evidence="1">
    <location>
        <begin position="12"/>
        <end position="159"/>
    </location>
</feature>
<dbReference type="InterPro" id="IPR000868">
    <property type="entry name" value="Isochorismatase-like_dom"/>
</dbReference>
<gene>
    <name evidence="2" type="ordered locus">Swol_1215</name>
</gene>
<organism evidence="2 3">
    <name type="scientific">Syntrophomonas wolfei subsp. wolfei (strain DSM 2245B / Goettingen)</name>
    <dbReference type="NCBI Taxonomy" id="335541"/>
    <lineage>
        <taxon>Bacteria</taxon>
        <taxon>Bacillati</taxon>
        <taxon>Bacillota</taxon>
        <taxon>Clostridia</taxon>
        <taxon>Eubacteriales</taxon>
        <taxon>Syntrophomonadaceae</taxon>
        <taxon>Syntrophomonas</taxon>
    </lineage>
</organism>
<dbReference type="Pfam" id="PF00857">
    <property type="entry name" value="Isochorismatase"/>
    <property type="match status" value="1"/>
</dbReference>
<dbReference type="AlphaFoldDB" id="Q0AXN0"/>
<dbReference type="SUPFAM" id="SSF52499">
    <property type="entry name" value="Isochorismatase-like hydrolases"/>
    <property type="match status" value="1"/>
</dbReference>
<dbReference type="KEGG" id="swo:Swol_1215"/>
<dbReference type="InterPro" id="IPR050993">
    <property type="entry name" value="Isochorismatase_domain"/>
</dbReference>
<dbReference type="Gene3D" id="3.40.50.850">
    <property type="entry name" value="Isochorismatase-like"/>
    <property type="match status" value="1"/>
</dbReference>
<sequence>MEKFRLRRDDSVLMIIDLQERLMQAMKDRERVYKNTNLLLATAREFDIPVVLSEQYPKGLGPTVNEIKDNLTSYHYLDKTCFSLCNQEAYTILDKIGKHTIIVTGSETHVCVFQTVRDLLESGFNVHLVRDAVCSRFDENYRNALALMRDMGAIITNTETVVFDLLQEAGTSAFKHISPLIK</sequence>
<dbReference type="CDD" id="cd01012">
    <property type="entry name" value="YcaC_related"/>
    <property type="match status" value="1"/>
</dbReference>
<dbReference type="RefSeq" id="WP_011640627.1">
    <property type="nucleotide sequence ID" value="NC_008346.1"/>
</dbReference>
<evidence type="ECO:0000259" key="1">
    <source>
        <dbReference type="Pfam" id="PF00857"/>
    </source>
</evidence>
<evidence type="ECO:0000313" key="3">
    <source>
        <dbReference type="Proteomes" id="UP000001968"/>
    </source>
</evidence>